<dbReference type="GO" id="GO:0003723">
    <property type="term" value="F:RNA binding"/>
    <property type="evidence" value="ECO:0007669"/>
    <property type="project" value="TreeGrafter"/>
</dbReference>
<dbReference type="GO" id="GO:0006412">
    <property type="term" value="P:translation"/>
    <property type="evidence" value="ECO:0007669"/>
    <property type="project" value="InterPro"/>
</dbReference>
<evidence type="ECO:0000256" key="3">
    <source>
        <dbReference type="ARBA" id="ARBA00023274"/>
    </source>
</evidence>
<dbReference type="GO" id="GO:0003735">
    <property type="term" value="F:structural constituent of ribosome"/>
    <property type="evidence" value="ECO:0007669"/>
    <property type="project" value="InterPro"/>
</dbReference>
<dbReference type="InterPro" id="IPR001380">
    <property type="entry name" value="Ribosomal_eL13"/>
</dbReference>
<dbReference type="AlphaFoldDB" id="A0A8C9JYS1"/>
<evidence type="ECO:0000313" key="8">
    <source>
        <dbReference type="Proteomes" id="UP000675900"/>
    </source>
</evidence>
<keyword evidence="2" id="KW-0689">Ribosomal protein</keyword>
<evidence type="ECO:0000313" key="7">
    <source>
        <dbReference type="Ensembl" id="ENSPTIP00000015701.1"/>
    </source>
</evidence>
<dbReference type="Proteomes" id="UP000675900">
    <property type="component" value="Unassembled WGS sequence"/>
</dbReference>
<evidence type="ECO:0000256" key="5">
    <source>
        <dbReference type="ARBA" id="ARBA00035321"/>
    </source>
</evidence>
<dbReference type="PANTHER" id="PTHR11722">
    <property type="entry name" value="60S RIBOSOMAL PROTEIN L13"/>
    <property type="match status" value="1"/>
</dbReference>
<keyword evidence="3" id="KW-0687">Ribonucleoprotein</keyword>
<name>A0A8C9JYS1_PANTA</name>
<reference evidence="7" key="2">
    <citation type="submission" date="2025-09" db="UniProtKB">
        <authorList>
            <consortium name="Ensembl"/>
        </authorList>
    </citation>
    <scope>IDENTIFICATION</scope>
</reference>
<evidence type="ECO:0000256" key="1">
    <source>
        <dbReference type="ARBA" id="ARBA00005640"/>
    </source>
</evidence>
<proteinExistence type="inferred from homology"/>
<evidence type="ECO:0000256" key="2">
    <source>
        <dbReference type="ARBA" id="ARBA00022980"/>
    </source>
</evidence>
<accession>A0A8C9JYS1</accession>
<protein>
    <recommendedName>
        <fullName evidence="4">Large ribosomal subunit protein eL13</fullName>
    </recommendedName>
    <alternativeName>
        <fullName evidence="5">60S ribosomal protein L13</fullName>
    </alternativeName>
</protein>
<evidence type="ECO:0000256" key="4">
    <source>
        <dbReference type="ARBA" id="ARBA00035216"/>
    </source>
</evidence>
<dbReference type="GeneTree" id="ENSGT00390000007818"/>
<dbReference type="Ensembl" id="ENSPTIT00000019851.1">
    <property type="protein sequence ID" value="ENSPTIP00000015701.1"/>
    <property type="gene ID" value="ENSPTIG00000014719.1"/>
</dbReference>
<dbReference type="PANTHER" id="PTHR11722:SF0">
    <property type="entry name" value="LARGE RIBOSOMAL SUBUNIT PROTEIN EL13"/>
    <property type="match status" value="1"/>
</dbReference>
<comment type="similarity">
    <text evidence="1">Belongs to the eukaryotic ribosomal protein eL13 family.</text>
</comment>
<organism evidence="7 8">
    <name type="scientific">Panthera tigris altaica</name>
    <name type="common">Siberian tiger</name>
    <dbReference type="NCBI Taxonomy" id="74533"/>
    <lineage>
        <taxon>Eukaryota</taxon>
        <taxon>Metazoa</taxon>
        <taxon>Chordata</taxon>
        <taxon>Craniata</taxon>
        <taxon>Vertebrata</taxon>
        <taxon>Euteleostomi</taxon>
        <taxon>Mammalia</taxon>
        <taxon>Eutheria</taxon>
        <taxon>Laurasiatheria</taxon>
        <taxon>Carnivora</taxon>
        <taxon>Feliformia</taxon>
        <taxon>Felidae</taxon>
        <taxon>Pantherinae</taxon>
        <taxon>Panthera</taxon>
    </lineage>
</organism>
<feature type="region of interest" description="Disordered" evidence="6">
    <location>
        <begin position="163"/>
        <end position="194"/>
    </location>
</feature>
<reference evidence="7" key="1">
    <citation type="submission" date="2025-08" db="UniProtKB">
        <authorList>
            <consortium name="Ensembl"/>
        </authorList>
    </citation>
    <scope>IDENTIFICATION</scope>
</reference>
<evidence type="ECO:0000256" key="6">
    <source>
        <dbReference type="SAM" id="MobiDB-lite"/>
    </source>
</evidence>
<keyword evidence="8" id="KW-1185">Reference proteome</keyword>
<sequence>MAPSSNGMMLKPHFHKDWQWHGLMVQPASGEDLQTQGREAKARPRASMSGPIQPIPWYHTKVQVGRGFSTEGLWVAGLHKKVAWTIGISVSPRRWNMSTESLQANVKWLKEYCSKLILFPKKPSAPKEGDGSAEELKLATQLTGPVMPMWNVCKKEKARVIREENFKKGKESGREKGEGKERSKGSREGNKNIG</sequence>
<dbReference type="GO" id="GO:0022625">
    <property type="term" value="C:cytosolic large ribosomal subunit"/>
    <property type="evidence" value="ECO:0007669"/>
    <property type="project" value="TreeGrafter"/>
</dbReference>
<dbReference type="Pfam" id="PF01294">
    <property type="entry name" value="Ribosomal_L13e"/>
    <property type="match status" value="1"/>
</dbReference>